<reference evidence="3" key="1">
    <citation type="submission" date="2022-09" db="EMBL/GenBank/DDBJ databases">
        <title>Intensive care unit water sources are persistently colonized with multi-drug resistant bacteria and are the site of extensive horizontal gene transfer of antibiotic resistance genes.</title>
        <authorList>
            <person name="Diorio-Toth L."/>
        </authorList>
    </citation>
    <scope>NUCLEOTIDE SEQUENCE</scope>
    <source>
        <strain evidence="3">GD04146</strain>
    </source>
</reference>
<evidence type="ECO:0000259" key="2">
    <source>
        <dbReference type="PROSITE" id="PS51832"/>
    </source>
</evidence>
<dbReference type="InterPro" id="IPR006674">
    <property type="entry name" value="HD_domain"/>
</dbReference>
<dbReference type="PANTHER" id="PTHR43155:SF2">
    <property type="entry name" value="CYCLIC DI-GMP PHOSPHODIESTERASE PA4108"/>
    <property type="match status" value="1"/>
</dbReference>
<gene>
    <name evidence="3" type="ORF">N7380_02280</name>
</gene>
<dbReference type="PROSITE" id="PS51832">
    <property type="entry name" value="HD_GYP"/>
    <property type="match status" value="1"/>
</dbReference>
<dbReference type="PROSITE" id="PS51831">
    <property type="entry name" value="HD"/>
    <property type="match status" value="1"/>
</dbReference>
<dbReference type="InterPro" id="IPR021812">
    <property type="entry name" value="DUF3391"/>
</dbReference>
<dbReference type="NCBIfam" id="TIGR00277">
    <property type="entry name" value="HDIG"/>
    <property type="match status" value="1"/>
</dbReference>
<name>A0AB73HTM7_AQUAC</name>
<dbReference type="InterPro" id="IPR037522">
    <property type="entry name" value="HD_GYP_dom"/>
</dbReference>
<dbReference type="CDD" id="cd00077">
    <property type="entry name" value="HDc"/>
    <property type="match status" value="1"/>
</dbReference>
<dbReference type="InterPro" id="IPR003607">
    <property type="entry name" value="HD/PDEase_dom"/>
</dbReference>
<evidence type="ECO:0000313" key="4">
    <source>
        <dbReference type="Proteomes" id="UP001158058"/>
    </source>
</evidence>
<dbReference type="Gene3D" id="1.10.3210.10">
    <property type="entry name" value="Hypothetical protein af1432"/>
    <property type="match status" value="1"/>
</dbReference>
<feature type="domain" description="HD-GYP" evidence="2">
    <location>
        <begin position="137"/>
        <end position="333"/>
    </location>
</feature>
<dbReference type="Pfam" id="PF13487">
    <property type="entry name" value="HD_5"/>
    <property type="match status" value="1"/>
</dbReference>
<dbReference type="Proteomes" id="UP001158058">
    <property type="component" value="Unassembled WGS sequence"/>
</dbReference>
<feature type="domain" description="HD" evidence="1">
    <location>
        <begin position="159"/>
        <end position="282"/>
    </location>
</feature>
<protein>
    <submittedName>
        <fullName evidence="3">HD-GYP domain-containing protein</fullName>
    </submittedName>
</protein>
<dbReference type="GO" id="GO:0008081">
    <property type="term" value="F:phosphoric diester hydrolase activity"/>
    <property type="evidence" value="ECO:0007669"/>
    <property type="project" value="UniProtKB-ARBA"/>
</dbReference>
<evidence type="ECO:0000313" key="3">
    <source>
        <dbReference type="EMBL" id="MDH0141132.1"/>
    </source>
</evidence>
<dbReference type="RefSeq" id="WP_279999531.1">
    <property type="nucleotide sequence ID" value="NZ_JAODZF010000001.1"/>
</dbReference>
<evidence type="ECO:0000259" key="1">
    <source>
        <dbReference type="PROSITE" id="PS51831"/>
    </source>
</evidence>
<dbReference type="SUPFAM" id="SSF109604">
    <property type="entry name" value="HD-domain/PDEase-like"/>
    <property type="match status" value="1"/>
</dbReference>
<comment type="caution">
    <text evidence="3">The sequence shown here is derived from an EMBL/GenBank/DDBJ whole genome shotgun (WGS) entry which is preliminary data.</text>
</comment>
<proteinExistence type="predicted"/>
<dbReference type="PANTHER" id="PTHR43155">
    <property type="entry name" value="CYCLIC DI-GMP PHOSPHODIESTERASE PA4108-RELATED"/>
    <property type="match status" value="1"/>
</dbReference>
<dbReference type="InterPro" id="IPR006675">
    <property type="entry name" value="HDIG_dom"/>
</dbReference>
<dbReference type="Pfam" id="PF11871">
    <property type="entry name" value="DUF3391"/>
    <property type="match status" value="1"/>
</dbReference>
<dbReference type="EMBL" id="JAODZF010000001">
    <property type="protein sequence ID" value="MDH0141132.1"/>
    <property type="molecule type" value="Genomic_DNA"/>
</dbReference>
<organism evidence="3 4">
    <name type="scientific">Aquipseudomonas alcaligenes</name>
    <name type="common">Pseudomonas alcaligenes</name>
    <dbReference type="NCBI Taxonomy" id="43263"/>
    <lineage>
        <taxon>Bacteria</taxon>
        <taxon>Pseudomonadati</taxon>
        <taxon>Pseudomonadota</taxon>
        <taxon>Gammaproteobacteria</taxon>
        <taxon>Pseudomonadales</taxon>
        <taxon>Pseudomonadaceae</taxon>
        <taxon>Aquipseudomonas</taxon>
    </lineage>
</organism>
<dbReference type="AlphaFoldDB" id="A0AB73HTM7"/>
<sequence length="412" mass="45939">MSNLSDADRLRIPVDQLAIGMYVVELDRAWTETAFLFQGFRIRQQQEIRLLQEICQYVWVDARRSVGIRQQARENQAAQETDLQPLIGKVSFSAEMAQAEPAYQAAREQSLRILQAVRLGQALDVATVKEVVKGCVESILRNPAAMLWLARIKHKDEYTSEHSLRVAILSIALGRELGLLPLQLEQIGVCGMLHDVGKIKVPEEILNKPGALTPEELLIMQSHATEGRKLLLSNQQVTAATVDVAYSHHERLDGRGYPRGLDAARIPYFAKIVAVVDSYDAINSDRVYSKGKSSLESLRILFDARDSHFDADVVKAFIHLIGIYPPGEIVEFSNGEVGVIIGCPPGNKLKPRVLIVLDEGKQRCKERVVDLQEAPRDICGRPYRVKEVLSCGAFGISIDEYRQRGLIVPGNL</sequence>
<accession>A0AB73HTM7</accession>
<dbReference type="SMART" id="SM00471">
    <property type="entry name" value="HDc"/>
    <property type="match status" value="1"/>
</dbReference>